<evidence type="ECO:0000256" key="3">
    <source>
        <dbReference type="ARBA" id="ARBA00023082"/>
    </source>
</evidence>
<evidence type="ECO:0000259" key="6">
    <source>
        <dbReference type="Pfam" id="PF08281"/>
    </source>
</evidence>
<dbReference type="InterPro" id="IPR036388">
    <property type="entry name" value="WH-like_DNA-bd_sf"/>
</dbReference>
<proteinExistence type="inferred from homology"/>
<gene>
    <name evidence="7" type="ORF">GCM10022218_13220</name>
</gene>
<comment type="caution">
    <text evidence="7">The sequence shown here is derived from an EMBL/GenBank/DDBJ whole genome shotgun (WGS) entry which is preliminary data.</text>
</comment>
<feature type="domain" description="RNA polymerase sigma factor 70 region 4 type 2" evidence="6">
    <location>
        <begin position="127"/>
        <end position="177"/>
    </location>
</feature>
<evidence type="ECO:0000256" key="2">
    <source>
        <dbReference type="ARBA" id="ARBA00023015"/>
    </source>
</evidence>
<name>A0ABP7ZWL5_9SPHI</name>
<evidence type="ECO:0000256" key="4">
    <source>
        <dbReference type="ARBA" id="ARBA00023163"/>
    </source>
</evidence>
<dbReference type="SUPFAM" id="SSF88659">
    <property type="entry name" value="Sigma3 and sigma4 domains of RNA polymerase sigma factors"/>
    <property type="match status" value="1"/>
</dbReference>
<keyword evidence="8" id="KW-1185">Reference proteome</keyword>
<dbReference type="InterPro" id="IPR013249">
    <property type="entry name" value="RNA_pol_sigma70_r4_t2"/>
</dbReference>
<dbReference type="InterPro" id="IPR014284">
    <property type="entry name" value="RNA_pol_sigma-70_dom"/>
</dbReference>
<dbReference type="PANTHER" id="PTHR43133">
    <property type="entry name" value="RNA POLYMERASE ECF-TYPE SIGMA FACTO"/>
    <property type="match status" value="1"/>
</dbReference>
<evidence type="ECO:0000313" key="8">
    <source>
        <dbReference type="Proteomes" id="UP001500167"/>
    </source>
</evidence>
<evidence type="ECO:0000256" key="1">
    <source>
        <dbReference type="ARBA" id="ARBA00010641"/>
    </source>
</evidence>
<dbReference type="RefSeq" id="WP_257088328.1">
    <property type="nucleotide sequence ID" value="NZ_BAAAZK010000002.1"/>
</dbReference>
<dbReference type="InterPro" id="IPR014327">
    <property type="entry name" value="RNA_pol_sigma70_bacteroid"/>
</dbReference>
<dbReference type="PANTHER" id="PTHR43133:SF46">
    <property type="entry name" value="RNA POLYMERASE SIGMA-70 FACTOR ECF SUBFAMILY"/>
    <property type="match status" value="1"/>
</dbReference>
<evidence type="ECO:0000259" key="5">
    <source>
        <dbReference type="Pfam" id="PF04542"/>
    </source>
</evidence>
<protein>
    <submittedName>
        <fullName evidence="7">RNA polymerase sigma-70 factor</fullName>
    </submittedName>
</protein>
<dbReference type="Pfam" id="PF08281">
    <property type="entry name" value="Sigma70_r4_2"/>
    <property type="match status" value="1"/>
</dbReference>
<feature type="domain" description="RNA polymerase sigma-70 region 2" evidence="5">
    <location>
        <begin position="28"/>
        <end position="94"/>
    </location>
</feature>
<keyword evidence="3" id="KW-0731">Sigma factor</keyword>
<dbReference type="NCBIfam" id="TIGR02937">
    <property type="entry name" value="sigma70-ECF"/>
    <property type="match status" value="1"/>
</dbReference>
<dbReference type="NCBIfam" id="TIGR02985">
    <property type="entry name" value="Sig70_bacteroi1"/>
    <property type="match status" value="1"/>
</dbReference>
<sequence length="206" mass="24007">MNNQPHSSHLSTLFEKINQGDKQAFNEFYSCYASRLLNFAKQMLADADTAEEIVSDLFVQIWTKRAIIRDIQKPQLYLYKSLKNSCLNEIRKNANTTQTIDNELEERTAAQTPSPLDALIDKELHAILTEAVNSLPIQRKVIFTLIREDGLKQKEVAELLDISLRTVENQLYRAVKYLSNYIEVYWKKEQSIMNKPNFKRFLLSLF</sequence>
<dbReference type="InterPro" id="IPR039425">
    <property type="entry name" value="RNA_pol_sigma-70-like"/>
</dbReference>
<evidence type="ECO:0000313" key="7">
    <source>
        <dbReference type="EMBL" id="GAA4172123.1"/>
    </source>
</evidence>
<keyword evidence="2" id="KW-0805">Transcription regulation</keyword>
<dbReference type="Gene3D" id="1.10.10.10">
    <property type="entry name" value="Winged helix-like DNA-binding domain superfamily/Winged helix DNA-binding domain"/>
    <property type="match status" value="1"/>
</dbReference>
<dbReference type="SUPFAM" id="SSF88946">
    <property type="entry name" value="Sigma2 domain of RNA polymerase sigma factors"/>
    <property type="match status" value="1"/>
</dbReference>
<dbReference type="InterPro" id="IPR013324">
    <property type="entry name" value="RNA_pol_sigma_r3/r4-like"/>
</dbReference>
<dbReference type="Gene3D" id="1.10.1740.10">
    <property type="match status" value="1"/>
</dbReference>
<keyword evidence="4" id="KW-0804">Transcription</keyword>
<dbReference type="Proteomes" id="UP001500167">
    <property type="component" value="Unassembled WGS sequence"/>
</dbReference>
<comment type="similarity">
    <text evidence="1">Belongs to the sigma-70 factor family. ECF subfamily.</text>
</comment>
<dbReference type="EMBL" id="BAAAZK010000002">
    <property type="protein sequence ID" value="GAA4172123.1"/>
    <property type="molecule type" value="Genomic_DNA"/>
</dbReference>
<dbReference type="Pfam" id="PF04542">
    <property type="entry name" value="Sigma70_r2"/>
    <property type="match status" value="1"/>
</dbReference>
<reference evidence="8" key="1">
    <citation type="journal article" date="2019" name="Int. J. Syst. Evol. Microbiol.">
        <title>The Global Catalogue of Microorganisms (GCM) 10K type strain sequencing project: providing services to taxonomists for standard genome sequencing and annotation.</title>
        <authorList>
            <consortium name="The Broad Institute Genomics Platform"/>
            <consortium name="The Broad Institute Genome Sequencing Center for Infectious Disease"/>
            <person name="Wu L."/>
            <person name="Ma J."/>
        </authorList>
    </citation>
    <scope>NUCLEOTIDE SEQUENCE [LARGE SCALE GENOMIC DNA]</scope>
    <source>
        <strain evidence="8">JCM 16722</strain>
    </source>
</reference>
<organism evidence="7 8">
    <name type="scientific">Sphingobacterium ginsenosidimutans</name>
    <dbReference type="NCBI Taxonomy" id="687845"/>
    <lineage>
        <taxon>Bacteria</taxon>
        <taxon>Pseudomonadati</taxon>
        <taxon>Bacteroidota</taxon>
        <taxon>Sphingobacteriia</taxon>
        <taxon>Sphingobacteriales</taxon>
        <taxon>Sphingobacteriaceae</taxon>
        <taxon>Sphingobacterium</taxon>
    </lineage>
</organism>
<dbReference type="InterPro" id="IPR013325">
    <property type="entry name" value="RNA_pol_sigma_r2"/>
</dbReference>
<dbReference type="InterPro" id="IPR007627">
    <property type="entry name" value="RNA_pol_sigma70_r2"/>
</dbReference>
<accession>A0ABP7ZWL5</accession>